<reference evidence="15 16" key="1">
    <citation type="submission" date="2022-04" db="EMBL/GenBank/DDBJ databases">
        <title>Genome sequence of C. roseum typestrain.</title>
        <authorList>
            <person name="Poehlein A."/>
            <person name="Schoch T."/>
            <person name="Duerre P."/>
            <person name="Daniel R."/>
        </authorList>
    </citation>
    <scope>NUCLEOTIDE SEQUENCE [LARGE SCALE GENOMIC DNA]</scope>
    <source>
        <strain evidence="15 16">DSM 7320</strain>
    </source>
</reference>
<dbReference type="KEGG" id="crw:CROST_041180"/>
<evidence type="ECO:0000256" key="3">
    <source>
        <dbReference type="ARBA" id="ARBA00017896"/>
    </source>
</evidence>
<evidence type="ECO:0000256" key="1">
    <source>
        <dbReference type="ARBA" id="ARBA00004162"/>
    </source>
</evidence>
<dbReference type="InterPro" id="IPR054529">
    <property type="entry name" value="TcaA_2nd"/>
</dbReference>
<evidence type="ECO:0000256" key="7">
    <source>
        <dbReference type="ARBA" id="ARBA00022771"/>
    </source>
</evidence>
<feature type="domain" description="TcaA 4th" evidence="14">
    <location>
        <begin position="251"/>
        <end position="318"/>
    </location>
</feature>
<organism evidence="15 16">
    <name type="scientific">Clostridium felsineum</name>
    <dbReference type="NCBI Taxonomy" id="36839"/>
    <lineage>
        <taxon>Bacteria</taxon>
        <taxon>Bacillati</taxon>
        <taxon>Bacillota</taxon>
        <taxon>Clostridia</taxon>
        <taxon>Eubacteriales</taxon>
        <taxon>Clostridiaceae</taxon>
        <taxon>Clostridium</taxon>
    </lineage>
</organism>
<feature type="domain" description="TcaA protein NTF2-like" evidence="13">
    <location>
        <begin position="330"/>
        <end position="445"/>
    </location>
</feature>
<dbReference type="RefSeq" id="WP_077835714.1">
    <property type="nucleotide sequence ID" value="NZ_CP096983.1"/>
</dbReference>
<comment type="subcellular location">
    <subcellularLocation>
        <location evidence="1">Cell membrane</location>
        <topology evidence="1">Single-pass membrane protein</topology>
    </subcellularLocation>
</comment>
<dbReference type="InterPro" id="IPR023599">
    <property type="entry name" value="Mem_prot_TcaA"/>
</dbReference>
<dbReference type="PIRSF" id="PIRSF032522">
    <property type="entry name" value="TcaA"/>
    <property type="match status" value="1"/>
</dbReference>
<name>A0A1S8LQB8_9CLOT</name>
<dbReference type="Pfam" id="PF22820">
    <property type="entry name" value="TcaA_3rd_4th"/>
    <property type="match status" value="2"/>
</dbReference>
<accession>A0A1S8LQB8</accession>
<dbReference type="Proteomes" id="UP000190951">
    <property type="component" value="Chromosome"/>
</dbReference>
<keyword evidence="5" id="KW-0812">Transmembrane</keyword>
<evidence type="ECO:0000256" key="10">
    <source>
        <dbReference type="ARBA" id="ARBA00023136"/>
    </source>
</evidence>
<keyword evidence="16" id="KW-1185">Reference proteome</keyword>
<feature type="domain" description="TcaA 4th" evidence="14">
    <location>
        <begin position="174"/>
        <end position="233"/>
    </location>
</feature>
<keyword evidence="10" id="KW-0472">Membrane</keyword>
<comment type="similarity">
    <text evidence="2">Belongs to the TcaA family.</text>
</comment>
<feature type="domain" description="TcaA second" evidence="12">
    <location>
        <begin position="74"/>
        <end position="171"/>
    </location>
</feature>
<evidence type="ECO:0000259" key="12">
    <source>
        <dbReference type="Pfam" id="PF22813"/>
    </source>
</evidence>
<gene>
    <name evidence="15" type="ORF">CROST_041180</name>
</gene>
<dbReference type="Pfam" id="PF22813">
    <property type="entry name" value="TcaA_2nd"/>
    <property type="match status" value="1"/>
</dbReference>
<evidence type="ECO:0000256" key="8">
    <source>
        <dbReference type="ARBA" id="ARBA00022833"/>
    </source>
</evidence>
<evidence type="ECO:0000256" key="2">
    <source>
        <dbReference type="ARBA" id="ARBA00006334"/>
    </source>
</evidence>
<protein>
    <recommendedName>
        <fullName evidence="3">Membrane-associated protein TcaA</fullName>
    </recommendedName>
</protein>
<evidence type="ECO:0000256" key="11">
    <source>
        <dbReference type="ARBA" id="ARBA00023251"/>
    </source>
</evidence>
<dbReference type="STRING" id="84029.CROST_08640"/>
<dbReference type="GO" id="GO:0005886">
    <property type="term" value="C:plasma membrane"/>
    <property type="evidence" value="ECO:0007669"/>
    <property type="project" value="UniProtKB-SubCell"/>
</dbReference>
<evidence type="ECO:0000313" key="15">
    <source>
        <dbReference type="EMBL" id="URZ13352.1"/>
    </source>
</evidence>
<dbReference type="GO" id="GO:0008270">
    <property type="term" value="F:zinc ion binding"/>
    <property type="evidence" value="ECO:0007669"/>
    <property type="project" value="UniProtKB-KW"/>
</dbReference>
<dbReference type="AlphaFoldDB" id="A0A1S8LQB8"/>
<evidence type="ECO:0000256" key="4">
    <source>
        <dbReference type="ARBA" id="ARBA00022475"/>
    </source>
</evidence>
<keyword evidence="8" id="KW-0862">Zinc</keyword>
<evidence type="ECO:0000313" key="16">
    <source>
        <dbReference type="Proteomes" id="UP000190951"/>
    </source>
</evidence>
<dbReference type="EMBL" id="CP096983">
    <property type="protein sequence ID" value="URZ13352.1"/>
    <property type="molecule type" value="Genomic_DNA"/>
</dbReference>
<sequence length="448" mass="51435">MPFCNECGEKLKEKQQICLKCGYNNRNANKPKSKNELILREAMTPKKTAALTIVLVFVFLVGVGIYYAQRESNPLKTVAAFKKAVNEKDNSKIKDLIEEDSSVKVNDKSIDKVVKYFENNPDYRSKVLNELDQEAAKLYEAKVDSINSTNTFRVKRVGNKFLVFPKYKIVVNRVYIEVKTKVKGADIYINDEKVGTSTSKNFSKEYGPYIADDYKVEMVYSDKFEKLSESQNIDMLKSLKNRATVELMTKVRYVSIKSDEKDAELFIDNKDTGKKVKDVNYKIPIKSSTKIYGVIQQDGNKLQASADNNSKDNEINLNFSYAKAKIQDKENEIRNLVQTYVAAFCYAVNNNNISYVQQYIYPNSPLYKVEINSIPNMYRQRLKESNAGLNITSIKIDDNTNSGSVTTHEVYNVNDNGNNIQKTFDYKYSFKYNDQIHKYQLTSIENSK</sequence>
<dbReference type="GO" id="GO:0046677">
    <property type="term" value="P:response to antibiotic"/>
    <property type="evidence" value="ECO:0007669"/>
    <property type="project" value="UniProtKB-KW"/>
</dbReference>
<keyword evidence="7" id="KW-0863">Zinc-finger</keyword>
<proteinExistence type="inferred from homology"/>
<keyword evidence="4" id="KW-1003">Cell membrane</keyword>
<keyword evidence="6" id="KW-0479">Metal-binding</keyword>
<keyword evidence="11" id="KW-0046">Antibiotic resistance</keyword>
<dbReference type="PANTHER" id="PTHR40038">
    <property type="entry name" value="MEMBRANE-ASSOCIATED PROTEIN TCAA"/>
    <property type="match status" value="1"/>
</dbReference>
<evidence type="ECO:0000256" key="5">
    <source>
        <dbReference type="ARBA" id="ARBA00022692"/>
    </source>
</evidence>
<dbReference type="PANTHER" id="PTHR40038:SF1">
    <property type="entry name" value="MEMBRANE-ASSOCIATED PROTEIN TCAA"/>
    <property type="match status" value="1"/>
</dbReference>
<evidence type="ECO:0000256" key="9">
    <source>
        <dbReference type="ARBA" id="ARBA00022989"/>
    </source>
</evidence>
<evidence type="ECO:0000259" key="13">
    <source>
        <dbReference type="Pfam" id="PF22819"/>
    </source>
</evidence>
<evidence type="ECO:0000256" key="6">
    <source>
        <dbReference type="ARBA" id="ARBA00022723"/>
    </source>
</evidence>
<evidence type="ECO:0000259" key="14">
    <source>
        <dbReference type="Pfam" id="PF22820"/>
    </source>
</evidence>
<keyword evidence="9" id="KW-1133">Transmembrane helix</keyword>
<dbReference type="InterPro" id="IPR054528">
    <property type="entry name" value="TcaA_5th"/>
</dbReference>
<dbReference type="Pfam" id="PF22819">
    <property type="entry name" value="TcaA_5th"/>
    <property type="match status" value="1"/>
</dbReference>
<dbReference type="InterPro" id="IPR054530">
    <property type="entry name" value="TcaA_4th"/>
</dbReference>